<dbReference type="PANTHER" id="PTHR10122:SF0">
    <property type="entry name" value="CYTOCHROME C OXIDASE SUBUNIT 5B, ISOFORM A-RELATED"/>
    <property type="match status" value="1"/>
</dbReference>
<sequence length="190" mass="20280">MISRQLLSVARLAAARPLAARAAPLAARSFSRSAVRANTKVSDPAATAVEADDHAAAEPPAPAVSMSIDEVESEMDLFGPGATKGKVPTNLEQATGLERLELLADMAGIDLFDQVTLPSDRKGTIFDPVVIQVPVKQKYIGCTGIPADTHEIEWMSATIRRPARCVECGCVYRLEYVGPAHEAAEDGHHH</sequence>
<keyword evidence="4" id="KW-1185">Reference proteome</keyword>
<dbReference type="Gene3D" id="2.60.11.10">
    <property type="entry name" value="Cytochrome c oxidase, subunit Vb"/>
    <property type="match status" value="1"/>
</dbReference>
<evidence type="ECO:0000256" key="2">
    <source>
        <dbReference type="ARBA" id="ARBA00022833"/>
    </source>
</evidence>
<dbReference type="SUPFAM" id="SSF57802">
    <property type="entry name" value="Rubredoxin-like"/>
    <property type="match status" value="1"/>
</dbReference>
<reference evidence="3 4" key="1">
    <citation type="submission" date="2024-03" db="EMBL/GenBank/DDBJ databases">
        <title>Genome-scale model development and genomic sequencing of the oleaginous clade Lipomyces.</title>
        <authorList>
            <consortium name="Lawrence Berkeley National Laboratory"/>
            <person name="Czajka J.J."/>
            <person name="Han Y."/>
            <person name="Kim J."/>
            <person name="Mondo S.J."/>
            <person name="Hofstad B.A."/>
            <person name="Robles A."/>
            <person name="Haridas S."/>
            <person name="Riley R."/>
            <person name="LaButti K."/>
            <person name="Pangilinan J."/>
            <person name="Andreopoulos W."/>
            <person name="Lipzen A."/>
            <person name="Yan J."/>
            <person name="Wang M."/>
            <person name="Ng V."/>
            <person name="Grigoriev I.V."/>
            <person name="Spatafora J.W."/>
            <person name="Magnuson J.K."/>
            <person name="Baker S.E."/>
            <person name="Pomraning K.R."/>
        </authorList>
    </citation>
    <scope>NUCLEOTIDE SEQUENCE [LARGE SCALE GENOMIC DNA]</scope>
    <source>
        <strain evidence="3 4">Phaff 52-87</strain>
    </source>
</reference>
<evidence type="ECO:0000256" key="1">
    <source>
        <dbReference type="ARBA" id="ARBA00022723"/>
    </source>
</evidence>
<dbReference type="RefSeq" id="XP_064770910.1">
    <property type="nucleotide sequence ID" value="XM_064913763.1"/>
</dbReference>
<dbReference type="EMBL" id="JBBJBU010000001">
    <property type="protein sequence ID" value="KAK7207877.1"/>
    <property type="molecule type" value="Genomic_DNA"/>
</dbReference>
<dbReference type="PANTHER" id="PTHR10122">
    <property type="entry name" value="CYTOCHROME C OXIDASE SUBUNIT 5B, MITOCHONDRIAL"/>
    <property type="match status" value="1"/>
</dbReference>
<dbReference type="GeneID" id="90039275"/>
<dbReference type="InterPro" id="IPR036972">
    <property type="entry name" value="Cyt_c_oxidase_su5b_sf"/>
</dbReference>
<organism evidence="3 4">
    <name type="scientific">Myxozyma melibiosi</name>
    <dbReference type="NCBI Taxonomy" id="54550"/>
    <lineage>
        <taxon>Eukaryota</taxon>
        <taxon>Fungi</taxon>
        <taxon>Dikarya</taxon>
        <taxon>Ascomycota</taxon>
        <taxon>Saccharomycotina</taxon>
        <taxon>Lipomycetes</taxon>
        <taxon>Lipomycetales</taxon>
        <taxon>Lipomycetaceae</taxon>
        <taxon>Myxozyma</taxon>
    </lineage>
</organism>
<name>A0ABR1FDE5_9ASCO</name>
<proteinExistence type="predicted"/>
<dbReference type="InterPro" id="IPR002124">
    <property type="entry name" value="Cyt_c_oxidase_su5b"/>
</dbReference>
<protein>
    <submittedName>
        <fullName evidence="3">Cytochrome c oxidase polypeptide IV</fullName>
    </submittedName>
</protein>
<dbReference type="Proteomes" id="UP001498771">
    <property type="component" value="Unassembled WGS sequence"/>
</dbReference>
<dbReference type="PROSITE" id="PS51359">
    <property type="entry name" value="COX5B_2"/>
    <property type="match status" value="1"/>
</dbReference>
<keyword evidence="1" id="KW-0479">Metal-binding</keyword>
<accession>A0ABR1FDE5</accession>
<gene>
    <name evidence="3" type="ORF">BZA70DRAFT_28560</name>
</gene>
<evidence type="ECO:0000313" key="3">
    <source>
        <dbReference type="EMBL" id="KAK7207877.1"/>
    </source>
</evidence>
<keyword evidence="2" id="KW-0862">Zinc</keyword>
<dbReference type="Pfam" id="PF01215">
    <property type="entry name" value="COX5B"/>
    <property type="match status" value="1"/>
</dbReference>
<evidence type="ECO:0000313" key="4">
    <source>
        <dbReference type="Proteomes" id="UP001498771"/>
    </source>
</evidence>
<comment type="caution">
    <text evidence="3">The sequence shown here is derived from an EMBL/GenBank/DDBJ whole genome shotgun (WGS) entry which is preliminary data.</text>
</comment>